<keyword evidence="1" id="KW-0812">Transmembrane</keyword>
<evidence type="ECO:0000313" key="2">
    <source>
        <dbReference type="EMBL" id="GGF93788.1"/>
    </source>
</evidence>
<keyword evidence="1" id="KW-1133">Transmembrane helix</keyword>
<evidence type="ECO:0000256" key="1">
    <source>
        <dbReference type="SAM" id="Phobius"/>
    </source>
</evidence>
<accession>A0A8J3E8G6</accession>
<organism evidence="2 3">
    <name type="scientific">Cysteiniphilum litorale</name>
    <dbReference type="NCBI Taxonomy" id="2056700"/>
    <lineage>
        <taxon>Bacteria</taxon>
        <taxon>Pseudomonadati</taxon>
        <taxon>Pseudomonadota</taxon>
        <taxon>Gammaproteobacteria</taxon>
        <taxon>Thiotrichales</taxon>
        <taxon>Fastidiosibacteraceae</taxon>
        <taxon>Cysteiniphilum</taxon>
    </lineage>
</organism>
<sequence length="103" mass="11644">MLNLDASLNYYSMIVDDISGSKCALLNKLTVISAIEEFKLSINNNNKTEALPVIRRSILLSVDLMTSSSLYFSFYPVLLWSILARLLRIKINSITKIYITHTA</sequence>
<reference evidence="2" key="1">
    <citation type="journal article" date="2014" name="Int. J. Syst. Evol. Microbiol.">
        <title>Complete genome sequence of Corynebacterium casei LMG S-19264T (=DSM 44701T), isolated from a smear-ripened cheese.</title>
        <authorList>
            <consortium name="US DOE Joint Genome Institute (JGI-PGF)"/>
            <person name="Walter F."/>
            <person name="Albersmeier A."/>
            <person name="Kalinowski J."/>
            <person name="Ruckert C."/>
        </authorList>
    </citation>
    <scope>NUCLEOTIDE SEQUENCE</scope>
    <source>
        <strain evidence="2">CGMCC 1.15758</strain>
    </source>
</reference>
<proteinExistence type="predicted"/>
<protein>
    <submittedName>
        <fullName evidence="2">Uncharacterized protein</fullName>
    </submittedName>
</protein>
<evidence type="ECO:0000313" key="3">
    <source>
        <dbReference type="Proteomes" id="UP000636949"/>
    </source>
</evidence>
<feature type="transmembrane region" description="Helical" evidence="1">
    <location>
        <begin position="69"/>
        <end position="87"/>
    </location>
</feature>
<keyword evidence="3" id="KW-1185">Reference proteome</keyword>
<name>A0A8J3E8G6_9GAMM</name>
<gene>
    <name evidence="2" type="ORF">GCM10010995_08760</name>
</gene>
<dbReference type="EMBL" id="BMJS01000006">
    <property type="protein sequence ID" value="GGF93788.1"/>
    <property type="molecule type" value="Genomic_DNA"/>
</dbReference>
<keyword evidence="1" id="KW-0472">Membrane</keyword>
<reference evidence="2" key="2">
    <citation type="submission" date="2020-09" db="EMBL/GenBank/DDBJ databases">
        <authorList>
            <person name="Sun Q."/>
            <person name="Zhou Y."/>
        </authorList>
    </citation>
    <scope>NUCLEOTIDE SEQUENCE</scope>
    <source>
        <strain evidence="2">CGMCC 1.15758</strain>
    </source>
</reference>
<dbReference type="Proteomes" id="UP000636949">
    <property type="component" value="Unassembled WGS sequence"/>
</dbReference>
<dbReference type="AlphaFoldDB" id="A0A8J3E8G6"/>
<comment type="caution">
    <text evidence="2">The sequence shown here is derived from an EMBL/GenBank/DDBJ whole genome shotgun (WGS) entry which is preliminary data.</text>
</comment>